<dbReference type="PANTHER" id="PTHR10996:SF257">
    <property type="entry name" value="GLYOXYLATE REDUCTASE 1"/>
    <property type="match status" value="1"/>
</dbReference>
<evidence type="ECO:0000259" key="5">
    <source>
        <dbReference type="Pfam" id="PF00389"/>
    </source>
</evidence>
<dbReference type="InterPro" id="IPR006140">
    <property type="entry name" value="D-isomer_DH_NAD-bd"/>
</dbReference>
<evidence type="ECO:0000256" key="2">
    <source>
        <dbReference type="ARBA" id="ARBA00023002"/>
    </source>
</evidence>
<dbReference type="InterPro" id="IPR050223">
    <property type="entry name" value="D-isomer_2-hydroxyacid_DH"/>
</dbReference>
<dbReference type="CDD" id="cd05301">
    <property type="entry name" value="GDH"/>
    <property type="match status" value="1"/>
</dbReference>
<proteinExistence type="inferred from homology"/>
<name>A0A8J3HWI0_9CHLR</name>
<dbReference type="Gene3D" id="3.40.50.720">
    <property type="entry name" value="NAD(P)-binding Rossmann-like Domain"/>
    <property type="match status" value="2"/>
</dbReference>
<protein>
    <submittedName>
        <fullName evidence="7">Glyoxylate reductase</fullName>
    </submittedName>
</protein>
<dbReference type="GO" id="GO:0051287">
    <property type="term" value="F:NAD binding"/>
    <property type="evidence" value="ECO:0007669"/>
    <property type="project" value="InterPro"/>
</dbReference>
<dbReference type="RefSeq" id="WP_220192786.1">
    <property type="nucleotide sequence ID" value="NZ_BNJF01000001.1"/>
</dbReference>
<evidence type="ECO:0000259" key="6">
    <source>
        <dbReference type="Pfam" id="PF02826"/>
    </source>
</evidence>
<dbReference type="FunFam" id="3.40.50.720:FF:000203">
    <property type="entry name" value="D-3-phosphoglycerate dehydrogenase (SerA)"/>
    <property type="match status" value="1"/>
</dbReference>
<evidence type="ECO:0000256" key="3">
    <source>
        <dbReference type="ARBA" id="ARBA00023027"/>
    </source>
</evidence>
<dbReference type="InterPro" id="IPR036291">
    <property type="entry name" value="NAD(P)-bd_dom_sf"/>
</dbReference>
<dbReference type="PROSITE" id="PS00065">
    <property type="entry name" value="D_2_HYDROXYACID_DH_1"/>
    <property type="match status" value="1"/>
</dbReference>
<dbReference type="Pfam" id="PF02826">
    <property type="entry name" value="2-Hacid_dh_C"/>
    <property type="match status" value="1"/>
</dbReference>
<dbReference type="Pfam" id="PF00389">
    <property type="entry name" value="2-Hacid_dh"/>
    <property type="match status" value="1"/>
</dbReference>
<evidence type="ECO:0000256" key="4">
    <source>
        <dbReference type="RuleBase" id="RU003719"/>
    </source>
</evidence>
<dbReference type="GO" id="GO:0030267">
    <property type="term" value="F:glyoxylate reductase (NADPH) activity"/>
    <property type="evidence" value="ECO:0007669"/>
    <property type="project" value="TreeGrafter"/>
</dbReference>
<reference evidence="7" key="1">
    <citation type="submission" date="2020-10" db="EMBL/GenBank/DDBJ databases">
        <title>Taxonomic study of unclassified bacteria belonging to the class Ktedonobacteria.</title>
        <authorList>
            <person name="Yabe S."/>
            <person name="Wang C.M."/>
            <person name="Zheng Y."/>
            <person name="Sakai Y."/>
            <person name="Cavaletti L."/>
            <person name="Monciardini P."/>
            <person name="Donadio S."/>
        </authorList>
    </citation>
    <scope>NUCLEOTIDE SEQUENCE</scope>
    <source>
        <strain evidence="7">SOSP1-1</strain>
    </source>
</reference>
<dbReference type="AlphaFoldDB" id="A0A8J3HWI0"/>
<gene>
    <name evidence="7" type="ORF">KSX_14690</name>
</gene>
<feature type="domain" description="D-isomer specific 2-hydroxyacid dehydrogenase NAD-binding" evidence="6">
    <location>
        <begin position="116"/>
        <end position="294"/>
    </location>
</feature>
<accession>A0A8J3HWI0</accession>
<dbReference type="SUPFAM" id="SSF51735">
    <property type="entry name" value="NAD(P)-binding Rossmann-fold domains"/>
    <property type="match status" value="1"/>
</dbReference>
<keyword evidence="8" id="KW-1185">Reference proteome</keyword>
<comment type="similarity">
    <text evidence="1 4">Belongs to the D-isomer specific 2-hydroxyacid dehydrogenase family.</text>
</comment>
<dbReference type="PROSITE" id="PS00671">
    <property type="entry name" value="D_2_HYDROXYACID_DH_3"/>
    <property type="match status" value="1"/>
</dbReference>
<keyword evidence="2 4" id="KW-0560">Oxidoreductase</keyword>
<dbReference type="Proteomes" id="UP000612362">
    <property type="component" value="Unassembled WGS sequence"/>
</dbReference>
<comment type="caution">
    <text evidence="7">The sequence shown here is derived from an EMBL/GenBank/DDBJ whole genome shotgun (WGS) entry which is preliminary data.</text>
</comment>
<dbReference type="InterPro" id="IPR006139">
    <property type="entry name" value="D-isomer_2_OHA_DH_cat_dom"/>
</dbReference>
<dbReference type="InterPro" id="IPR029752">
    <property type="entry name" value="D-isomer_DH_CS1"/>
</dbReference>
<organism evidence="7 8">
    <name type="scientific">Ktedonospora formicarum</name>
    <dbReference type="NCBI Taxonomy" id="2778364"/>
    <lineage>
        <taxon>Bacteria</taxon>
        <taxon>Bacillati</taxon>
        <taxon>Chloroflexota</taxon>
        <taxon>Ktedonobacteria</taxon>
        <taxon>Ktedonobacterales</taxon>
        <taxon>Ktedonobacteraceae</taxon>
        <taxon>Ktedonospora</taxon>
    </lineage>
</organism>
<evidence type="ECO:0000313" key="8">
    <source>
        <dbReference type="Proteomes" id="UP000612362"/>
    </source>
</evidence>
<sequence length="327" mass="35507">MPERPRILITQKILPDAYPLLQAIGDVEANMDEGVIWSSDELLRRAPGHDYLLSLVTDTIDAKLLEACANTTPRLKMVANMAVGYNNIDVEAAARLGIAVSNTPGVLSDTTADLAFALLLAVARRIPESERFLRAGKFTGWGPLMFCGTDVTGATLGIIGAGRIGQLVAKRASGFDMRVLYHNRHRLAPEVETRYGLTYTKLDDLLRASDFVSLHAPYLPATHHQIGERELELMKSSAFLINTARGPVVDEKALVHALQAGEIAGAGLDVFEREPAVESELLNMENVILVPHIASATYATRTRMATMAARNLVAHALGERPPNLVTP</sequence>
<dbReference type="SUPFAM" id="SSF52283">
    <property type="entry name" value="Formate/glycerate dehydrogenase catalytic domain-like"/>
    <property type="match status" value="1"/>
</dbReference>
<dbReference type="EMBL" id="BNJF01000001">
    <property type="protein sequence ID" value="GHO43306.1"/>
    <property type="molecule type" value="Genomic_DNA"/>
</dbReference>
<keyword evidence="3" id="KW-0520">NAD</keyword>
<dbReference type="GO" id="GO:0016618">
    <property type="term" value="F:hydroxypyruvate reductase [NAD(P)H] activity"/>
    <property type="evidence" value="ECO:0007669"/>
    <property type="project" value="TreeGrafter"/>
</dbReference>
<evidence type="ECO:0000313" key="7">
    <source>
        <dbReference type="EMBL" id="GHO43306.1"/>
    </source>
</evidence>
<dbReference type="PANTHER" id="PTHR10996">
    <property type="entry name" value="2-HYDROXYACID DEHYDROGENASE-RELATED"/>
    <property type="match status" value="1"/>
</dbReference>
<dbReference type="InterPro" id="IPR029753">
    <property type="entry name" value="D-isomer_DH_CS"/>
</dbReference>
<evidence type="ECO:0000256" key="1">
    <source>
        <dbReference type="ARBA" id="ARBA00005854"/>
    </source>
</evidence>
<feature type="domain" description="D-isomer specific 2-hydroxyacid dehydrogenase catalytic" evidence="5">
    <location>
        <begin position="7"/>
        <end position="325"/>
    </location>
</feature>
<dbReference type="GO" id="GO:0005829">
    <property type="term" value="C:cytosol"/>
    <property type="evidence" value="ECO:0007669"/>
    <property type="project" value="TreeGrafter"/>
</dbReference>